<name>A0AAD5Q7K9_PYTIN</name>
<sequence>MPHSRLELEPLGDSVSSFDALALTPSASPDVFGRCSTPSQLRQRFIQIQVVDQRFKQPSWMHPNIGGEAQHLVAPEDELQRLRRQLADDPQRHALGEWPATALSGNDILSSVLFTVGLTLPRAGKLAPLAQLLVVVVVFCFRRVLEEVMSAVPLNGGCYNALLNASSKRVATVAAAFSLLSYLATGVVCGVSAFQYLNALVAVPVVWSTIAMLLVFALLCVVGIAESAVVALAFFLFHAATLVVLCVACVVFAVQHPSILWDNLRAPLPDVSVLGAAVDSNVALALFMGFGPALLSVTGFESSAQFVEEQAPGVFPKTLRNMWALSSAFNMAITALALAVVPLADVEGNQEVLLAHMGFVAAGRWLEIVVIVDAFLVLSGAVLTAYVGINGLVQRLAIDRVLPRVLLRKNAWRDTTHFIILAYFLVASSLVLALNGRTSALAGVFAFAFLGVLASFAVGCLLLKIHRDEIPRETTTSWSNVLFCLVMTLVGVVSNALGDATALAYFAIYLGGIGGIILLMLERVRILTSLLYVSKQLMIYLQYERRGREPPQPPRNLARTTNKARGHGVIGSVLVAKTIEAIKQTPVIFFCKAANLPKINEAIAYVMKNEQTYCLRLVHITCDGEMDTPREFEDVVCLFDHIYPSIKIDFVSLAGAFEPAMIEWIATTMDIPTNMMFMRQPAREETHRIAAHGVRIITN</sequence>
<feature type="transmembrane region" description="Helical" evidence="5">
    <location>
        <begin position="414"/>
        <end position="434"/>
    </location>
</feature>
<evidence type="ECO:0000313" key="7">
    <source>
        <dbReference type="Proteomes" id="UP001209570"/>
    </source>
</evidence>
<dbReference type="GO" id="GO:0016020">
    <property type="term" value="C:membrane"/>
    <property type="evidence" value="ECO:0007669"/>
    <property type="project" value="UniProtKB-SubCell"/>
</dbReference>
<feature type="transmembrane region" description="Helical" evidence="5">
    <location>
        <begin position="200"/>
        <end position="222"/>
    </location>
</feature>
<reference evidence="6" key="1">
    <citation type="submission" date="2021-12" db="EMBL/GenBank/DDBJ databases">
        <title>Prjna785345.</title>
        <authorList>
            <person name="Rujirawat T."/>
            <person name="Krajaejun T."/>
        </authorList>
    </citation>
    <scope>NUCLEOTIDE SEQUENCE</scope>
    <source>
        <strain evidence="6">Pi057C3</strain>
    </source>
</reference>
<feature type="transmembrane region" description="Helical" evidence="5">
    <location>
        <begin position="170"/>
        <end position="194"/>
    </location>
</feature>
<evidence type="ECO:0000256" key="4">
    <source>
        <dbReference type="ARBA" id="ARBA00023136"/>
    </source>
</evidence>
<keyword evidence="7" id="KW-1185">Reference proteome</keyword>
<keyword evidence="2 5" id="KW-0812">Transmembrane</keyword>
<comment type="caution">
    <text evidence="6">The sequence shown here is derived from an EMBL/GenBank/DDBJ whole genome shotgun (WGS) entry which is preliminary data.</text>
</comment>
<feature type="transmembrane region" description="Helical" evidence="5">
    <location>
        <begin position="364"/>
        <end position="393"/>
    </location>
</feature>
<feature type="transmembrane region" description="Helical" evidence="5">
    <location>
        <begin position="274"/>
        <end position="300"/>
    </location>
</feature>
<evidence type="ECO:0000256" key="5">
    <source>
        <dbReference type="SAM" id="Phobius"/>
    </source>
</evidence>
<dbReference type="PANTHER" id="PTHR43243:SF11">
    <property type="entry name" value="AMINO ACID PERMEASE_ SLC12A DOMAIN-CONTAINING PROTEIN"/>
    <property type="match status" value="1"/>
</dbReference>
<evidence type="ECO:0000256" key="2">
    <source>
        <dbReference type="ARBA" id="ARBA00022692"/>
    </source>
</evidence>
<evidence type="ECO:0000313" key="6">
    <source>
        <dbReference type="EMBL" id="KAJ0398752.1"/>
    </source>
</evidence>
<proteinExistence type="predicted"/>
<keyword evidence="3 5" id="KW-1133">Transmembrane helix</keyword>
<dbReference type="AlphaFoldDB" id="A0AAD5Q7K9"/>
<feature type="transmembrane region" description="Helical" evidence="5">
    <location>
        <begin position="477"/>
        <end position="497"/>
    </location>
</feature>
<dbReference type="GO" id="GO:0015171">
    <property type="term" value="F:amino acid transmembrane transporter activity"/>
    <property type="evidence" value="ECO:0007669"/>
    <property type="project" value="TreeGrafter"/>
</dbReference>
<dbReference type="PANTHER" id="PTHR43243">
    <property type="entry name" value="INNER MEMBRANE TRANSPORTER YGJI-RELATED"/>
    <property type="match status" value="1"/>
</dbReference>
<dbReference type="Pfam" id="PF13520">
    <property type="entry name" value="AA_permease_2"/>
    <property type="match status" value="1"/>
</dbReference>
<dbReference type="Gene3D" id="1.20.1740.10">
    <property type="entry name" value="Amino acid/polyamine transporter I"/>
    <property type="match status" value="1"/>
</dbReference>
<evidence type="ECO:0000256" key="1">
    <source>
        <dbReference type="ARBA" id="ARBA00004141"/>
    </source>
</evidence>
<keyword evidence="4 5" id="KW-0472">Membrane</keyword>
<feature type="transmembrane region" description="Helical" evidence="5">
    <location>
        <begin position="321"/>
        <end position="344"/>
    </location>
</feature>
<dbReference type="Proteomes" id="UP001209570">
    <property type="component" value="Unassembled WGS sequence"/>
</dbReference>
<gene>
    <name evidence="6" type="ORF">P43SY_009820</name>
</gene>
<dbReference type="InterPro" id="IPR002293">
    <property type="entry name" value="AA/rel_permease1"/>
</dbReference>
<feature type="transmembrane region" description="Helical" evidence="5">
    <location>
        <begin position="229"/>
        <end position="254"/>
    </location>
</feature>
<comment type="subcellular location">
    <subcellularLocation>
        <location evidence="1">Membrane</location>
        <topology evidence="1">Multi-pass membrane protein</topology>
    </subcellularLocation>
</comment>
<protein>
    <recommendedName>
        <fullName evidence="8">Transmembrane protein</fullName>
    </recommendedName>
</protein>
<feature type="transmembrane region" description="Helical" evidence="5">
    <location>
        <begin position="440"/>
        <end position="465"/>
    </location>
</feature>
<accession>A0AAD5Q7K9</accession>
<feature type="transmembrane region" description="Helical" evidence="5">
    <location>
        <begin position="503"/>
        <end position="521"/>
    </location>
</feature>
<organism evidence="6 7">
    <name type="scientific">Pythium insidiosum</name>
    <name type="common">Pythiosis disease agent</name>
    <dbReference type="NCBI Taxonomy" id="114742"/>
    <lineage>
        <taxon>Eukaryota</taxon>
        <taxon>Sar</taxon>
        <taxon>Stramenopiles</taxon>
        <taxon>Oomycota</taxon>
        <taxon>Peronosporomycetes</taxon>
        <taxon>Pythiales</taxon>
        <taxon>Pythiaceae</taxon>
        <taxon>Pythium</taxon>
    </lineage>
</organism>
<dbReference type="EMBL" id="JAKCXM010000205">
    <property type="protein sequence ID" value="KAJ0398752.1"/>
    <property type="molecule type" value="Genomic_DNA"/>
</dbReference>
<evidence type="ECO:0008006" key="8">
    <source>
        <dbReference type="Google" id="ProtNLM"/>
    </source>
</evidence>
<evidence type="ECO:0000256" key="3">
    <source>
        <dbReference type="ARBA" id="ARBA00022989"/>
    </source>
</evidence>